<organism evidence="1 2">
    <name type="scientific">Aurantiacibacter spongiae</name>
    <dbReference type="NCBI Taxonomy" id="2488860"/>
    <lineage>
        <taxon>Bacteria</taxon>
        <taxon>Pseudomonadati</taxon>
        <taxon>Pseudomonadota</taxon>
        <taxon>Alphaproteobacteria</taxon>
        <taxon>Sphingomonadales</taxon>
        <taxon>Erythrobacteraceae</taxon>
        <taxon>Aurantiacibacter</taxon>
    </lineage>
</organism>
<evidence type="ECO:0000313" key="1">
    <source>
        <dbReference type="EMBL" id="RPF70476.1"/>
    </source>
</evidence>
<comment type="caution">
    <text evidence="1">The sequence shown here is derived from an EMBL/GenBank/DDBJ whole genome shotgun (WGS) entry which is preliminary data.</text>
</comment>
<dbReference type="AlphaFoldDB" id="A0A3N5CQ35"/>
<evidence type="ECO:0000313" key="2">
    <source>
        <dbReference type="Proteomes" id="UP000275232"/>
    </source>
</evidence>
<dbReference type="RefSeq" id="WP_123877979.1">
    <property type="nucleotide sequence ID" value="NZ_RPFZ01000001.1"/>
</dbReference>
<name>A0A3N5CQ35_9SPHN</name>
<accession>A0A3N5CQ35</accession>
<sequence length="90" mass="9868">MSQPTKGPWEAQFEDTPYEELGENWCVNGGIGSICTMDGPRDQREANARLIAAAPDLLEAIQEQVDECFDPACEMCARHEAILAKARGEA</sequence>
<dbReference type="Proteomes" id="UP000275232">
    <property type="component" value="Unassembled WGS sequence"/>
</dbReference>
<proteinExistence type="predicted"/>
<dbReference type="OrthoDB" id="8482145at2"/>
<keyword evidence="2" id="KW-1185">Reference proteome</keyword>
<protein>
    <submittedName>
        <fullName evidence="1">Uncharacterized protein</fullName>
    </submittedName>
</protein>
<reference evidence="1 2" key="1">
    <citation type="submission" date="2018-11" db="EMBL/GenBank/DDBJ databases">
        <title>Erythrobacter spongiae sp. nov., isolated from a marine sponge.</title>
        <authorList>
            <person name="Zhuang L."/>
            <person name="Luo L."/>
        </authorList>
    </citation>
    <scope>NUCLEOTIDE SEQUENCE [LARGE SCALE GENOMIC DNA]</scope>
    <source>
        <strain evidence="1 2">HN-E23</strain>
    </source>
</reference>
<dbReference type="EMBL" id="RPFZ01000001">
    <property type="protein sequence ID" value="RPF70476.1"/>
    <property type="molecule type" value="Genomic_DNA"/>
</dbReference>
<gene>
    <name evidence="1" type="ORF">EG799_01650</name>
</gene>